<proteinExistence type="predicted"/>
<evidence type="ECO:0000313" key="2">
    <source>
        <dbReference type="Proteomes" id="UP000319897"/>
    </source>
</evidence>
<keyword evidence="2" id="KW-1185">Reference proteome</keyword>
<gene>
    <name evidence="1" type="ORF">FJQ54_04390</name>
</gene>
<accession>A0A501XRA2</accession>
<organism evidence="1 2">
    <name type="scientific">Sandaracinobacter neustonicus</name>
    <dbReference type="NCBI Taxonomy" id="1715348"/>
    <lineage>
        <taxon>Bacteria</taxon>
        <taxon>Pseudomonadati</taxon>
        <taxon>Pseudomonadota</taxon>
        <taxon>Alphaproteobacteria</taxon>
        <taxon>Sphingomonadales</taxon>
        <taxon>Sphingosinicellaceae</taxon>
        <taxon>Sandaracinobacter</taxon>
    </lineage>
</organism>
<dbReference type="Proteomes" id="UP000319897">
    <property type="component" value="Unassembled WGS sequence"/>
</dbReference>
<dbReference type="AlphaFoldDB" id="A0A501XRA2"/>
<dbReference type="RefSeq" id="WP_140927219.1">
    <property type="nucleotide sequence ID" value="NZ_VFSU01000013.1"/>
</dbReference>
<sequence length="106" mass="11120">MLADDISQLLALGDALDSQERAMISRTIEAVIRVRGMDSLAIAGGVSRDRLRSAIRGLGSEDCALLRSLVARLLAALEVQELDKAIRGDASHSPAAVAADKGLRGP</sequence>
<comment type="caution">
    <text evidence="1">The sequence shown here is derived from an EMBL/GenBank/DDBJ whole genome shotgun (WGS) entry which is preliminary data.</text>
</comment>
<name>A0A501XRA2_9SPHN</name>
<reference evidence="1 2" key="1">
    <citation type="submission" date="2019-06" db="EMBL/GenBank/DDBJ databases">
        <authorList>
            <person name="Lee I."/>
            <person name="Jang G.I."/>
            <person name="Hwang C.Y."/>
        </authorList>
    </citation>
    <scope>NUCLEOTIDE SEQUENCE [LARGE SCALE GENOMIC DNA]</scope>
    <source>
        <strain evidence="1 2">PAMC 28131</strain>
    </source>
</reference>
<protein>
    <submittedName>
        <fullName evidence="1">Uncharacterized protein</fullName>
    </submittedName>
</protein>
<evidence type="ECO:0000313" key="1">
    <source>
        <dbReference type="EMBL" id="TPE63090.1"/>
    </source>
</evidence>
<dbReference type="EMBL" id="VFSU01000013">
    <property type="protein sequence ID" value="TPE63090.1"/>
    <property type="molecule type" value="Genomic_DNA"/>
</dbReference>